<feature type="region of interest" description="Disordered" evidence="2">
    <location>
        <begin position="75"/>
        <end position="113"/>
    </location>
</feature>
<evidence type="ECO:0000313" key="5">
    <source>
        <dbReference type="Proteomes" id="UP000195442"/>
    </source>
</evidence>
<keyword evidence="1" id="KW-0175">Coiled coil</keyword>
<evidence type="ECO:0000313" key="4">
    <source>
        <dbReference type="EMBL" id="SJM92270.1"/>
    </source>
</evidence>
<evidence type="ECO:0000256" key="2">
    <source>
        <dbReference type="SAM" id="MobiDB-lite"/>
    </source>
</evidence>
<dbReference type="InterPro" id="IPR052344">
    <property type="entry name" value="Transposase-related"/>
</dbReference>
<sequence>MLLTGEYISVGEAKRKPPFAQRQVTLSFQDYIQLEADKNYWHAQFQHAQAKINELKSRVADLEAQVEDLTHRLYGNHSEKGQTHSESQLPARKKKKRGHQAGTPRFPRAPKPDLPVIEEHSVLPEAGRVCPCCGLPYHEINNTEDAEVLEIEVKAHKRVIHRHKYVKTCQCEGGTAVLTAPPPLRLFNRNLYGISVWTEVLLEKFQYSRSLHSICKDFAQRGLPLAAGTLTDGFKRMPSLFAPVIQQFETKQLGETLFHNDETYWKEYELTESKRNTHWYLWLFRSQSVTLFIAADSRSGDTPIGYYQKLTALGYVIVVCDRYSAYKRLARHNRRIILAFCWAHVRRDFLGYARGYPDLCGWMQHWVDQIAGLYHINHQRLSHWNPDVPLTAQPVEFNSQQAALEQAIAQLKADCTQALLALDPKAQKIQTAVLTSLQTHWAGLTVFVTNPAVPMDNNLAERTIRSAVLGRNNYFGSGAIWSAELAAQLFSIFATLQQWGINRQRWLYEYLTACAQNHCKPPDELTDFIPWLMPDGRRASLSHLLG</sequence>
<feature type="domain" description="Transposase IS66 central" evidence="3">
    <location>
        <begin position="191"/>
        <end position="484"/>
    </location>
</feature>
<dbReference type="Pfam" id="PF03050">
    <property type="entry name" value="DDE_Tnp_IS66"/>
    <property type="match status" value="1"/>
</dbReference>
<reference evidence="5" key="1">
    <citation type="submission" date="2017-02" db="EMBL/GenBank/DDBJ databases">
        <authorList>
            <person name="Daims H."/>
        </authorList>
    </citation>
    <scope>NUCLEOTIDE SEQUENCE [LARGE SCALE GENOMIC DNA]</scope>
</reference>
<gene>
    <name evidence="4" type="ORF">CRENPOLYSF2_260001</name>
</gene>
<dbReference type="RefSeq" id="WP_087146895.1">
    <property type="nucleotide sequence ID" value="NZ_FUKJ01000179.1"/>
</dbReference>
<dbReference type="PANTHER" id="PTHR33678:SF2">
    <property type="match status" value="1"/>
</dbReference>
<keyword evidence="5" id="KW-1185">Reference proteome</keyword>
<feature type="coiled-coil region" evidence="1">
    <location>
        <begin position="45"/>
        <end position="72"/>
    </location>
</feature>
<dbReference type="NCBIfam" id="NF033517">
    <property type="entry name" value="transpos_IS66"/>
    <property type="match status" value="1"/>
</dbReference>
<dbReference type="EMBL" id="FUKJ01000179">
    <property type="protein sequence ID" value="SJM92270.1"/>
    <property type="molecule type" value="Genomic_DNA"/>
</dbReference>
<accession>A0A1R4H8S6</accession>
<dbReference type="OrthoDB" id="9800877at2"/>
<organism evidence="4 5">
    <name type="scientific">Crenothrix polyspora</name>
    <dbReference type="NCBI Taxonomy" id="360316"/>
    <lineage>
        <taxon>Bacteria</taxon>
        <taxon>Pseudomonadati</taxon>
        <taxon>Pseudomonadota</taxon>
        <taxon>Gammaproteobacteria</taxon>
        <taxon>Methylococcales</taxon>
        <taxon>Crenotrichaceae</taxon>
        <taxon>Crenothrix</taxon>
    </lineage>
</organism>
<dbReference type="AlphaFoldDB" id="A0A1R4H8S6"/>
<dbReference type="PANTHER" id="PTHR33678">
    <property type="entry name" value="BLL1576 PROTEIN"/>
    <property type="match status" value="1"/>
</dbReference>
<evidence type="ECO:0000256" key="1">
    <source>
        <dbReference type="SAM" id="Coils"/>
    </source>
</evidence>
<proteinExistence type="predicted"/>
<name>A0A1R4H8S6_9GAMM</name>
<evidence type="ECO:0000259" key="3">
    <source>
        <dbReference type="Pfam" id="PF03050"/>
    </source>
</evidence>
<protein>
    <submittedName>
        <fullName evidence="4">Transposase</fullName>
    </submittedName>
</protein>
<dbReference type="Proteomes" id="UP000195442">
    <property type="component" value="Unassembled WGS sequence"/>
</dbReference>
<dbReference type="InterPro" id="IPR004291">
    <property type="entry name" value="Transposase_IS66_central"/>
</dbReference>